<dbReference type="SMART" id="SM00292">
    <property type="entry name" value="BRCT"/>
    <property type="match status" value="2"/>
</dbReference>
<feature type="region of interest" description="Disordered" evidence="10">
    <location>
        <begin position="1252"/>
        <end position="1278"/>
    </location>
</feature>
<dbReference type="GO" id="GO:0006974">
    <property type="term" value="P:DNA damage response"/>
    <property type="evidence" value="ECO:0000318"/>
    <property type="project" value="GO_Central"/>
</dbReference>
<keyword evidence="4" id="KW-0677">Repeat</keyword>
<feature type="region of interest" description="Disordered" evidence="10">
    <location>
        <begin position="898"/>
        <end position="930"/>
    </location>
</feature>
<evidence type="ECO:0000256" key="5">
    <source>
        <dbReference type="ARBA" id="ARBA00022763"/>
    </source>
</evidence>
<dbReference type="InterPro" id="IPR042479">
    <property type="entry name" value="Slf1"/>
</dbReference>
<accession>A0A7M7P9W7</accession>
<dbReference type="InterPro" id="IPR049936">
    <property type="entry name" value="TopBP1_BRCT_8"/>
</dbReference>
<dbReference type="InParanoid" id="A0A7M7P9W7"/>
<dbReference type="GO" id="GO:0006281">
    <property type="term" value="P:DNA repair"/>
    <property type="evidence" value="ECO:0007669"/>
    <property type="project" value="UniProtKB-KW"/>
</dbReference>
<dbReference type="InterPro" id="IPR036420">
    <property type="entry name" value="BRCT_dom_sf"/>
</dbReference>
<dbReference type="Pfam" id="PF23294">
    <property type="entry name" value="BRCT_TopB1_SLF1"/>
    <property type="match status" value="1"/>
</dbReference>
<evidence type="ECO:0000259" key="11">
    <source>
        <dbReference type="PROSITE" id="PS50172"/>
    </source>
</evidence>
<dbReference type="GO" id="GO:0005813">
    <property type="term" value="C:centrosome"/>
    <property type="evidence" value="ECO:0007669"/>
    <property type="project" value="UniProtKB-SubCell"/>
</dbReference>
<dbReference type="SMART" id="SM00248">
    <property type="entry name" value="ANK"/>
    <property type="match status" value="9"/>
</dbReference>
<dbReference type="Pfam" id="PF12796">
    <property type="entry name" value="Ank_2"/>
    <property type="match status" value="3"/>
</dbReference>
<feature type="compositionally biased region" description="Low complexity" evidence="10">
    <location>
        <begin position="904"/>
        <end position="919"/>
    </location>
</feature>
<feature type="compositionally biased region" description="Basic and acidic residues" evidence="10">
    <location>
        <begin position="1256"/>
        <end position="1265"/>
    </location>
</feature>
<dbReference type="CDD" id="cd17728">
    <property type="entry name" value="BRCT_TopBP1_rpt8"/>
    <property type="match status" value="1"/>
</dbReference>
<dbReference type="RefSeq" id="XP_030847617.1">
    <property type="nucleotide sequence ID" value="XM_030991757.1"/>
</dbReference>
<evidence type="ECO:0000256" key="9">
    <source>
        <dbReference type="PROSITE-ProRule" id="PRU00023"/>
    </source>
</evidence>
<dbReference type="Pfam" id="PF13857">
    <property type="entry name" value="Ank_5"/>
    <property type="match status" value="1"/>
</dbReference>
<evidence type="ECO:0000256" key="10">
    <source>
        <dbReference type="SAM" id="MobiDB-lite"/>
    </source>
</evidence>
<feature type="compositionally biased region" description="Low complexity" evidence="10">
    <location>
        <begin position="297"/>
        <end position="308"/>
    </location>
</feature>
<dbReference type="InterPro" id="IPR002110">
    <property type="entry name" value="Ankyrin_rpt"/>
</dbReference>
<dbReference type="PROSITE" id="PS50297">
    <property type="entry name" value="ANK_REP_REGION"/>
    <property type="match status" value="8"/>
</dbReference>
<dbReference type="OMA" id="ACFECES"/>
<dbReference type="Gene3D" id="3.40.50.10190">
    <property type="entry name" value="BRCT domain"/>
    <property type="match status" value="2"/>
</dbReference>
<evidence type="ECO:0000313" key="13">
    <source>
        <dbReference type="Proteomes" id="UP000007110"/>
    </source>
</evidence>
<organism evidence="12 13">
    <name type="scientific">Strongylocentrotus purpuratus</name>
    <name type="common">Purple sea urchin</name>
    <dbReference type="NCBI Taxonomy" id="7668"/>
    <lineage>
        <taxon>Eukaryota</taxon>
        <taxon>Metazoa</taxon>
        <taxon>Echinodermata</taxon>
        <taxon>Eleutherozoa</taxon>
        <taxon>Echinozoa</taxon>
        <taxon>Echinoidea</taxon>
        <taxon>Euechinoidea</taxon>
        <taxon>Echinacea</taxon>
        <taxon>Camarodonta</taxon>
        <taxon>Echinidea</taxon>
        <taxon>Strongylocentrotidae</taxon>
        <taxon>Strongylocentrotus</taxon>
    </lineage>
</organism>
<feature type="repeat" description="ANK" evidence="9">
    <location>
        <begin position="1012"/>
        <end position="1036"/>
    </location>
</feature>
<evidence type="ECO:0000313" key="12">
    <source>
        <dbReference type="EnsemblMetazoa" id="XP_030847617"/>
    </source>
</evidence>
<evidence type="ECO:0000256" key="6">
    <source>
        <dbReference type="ARBA" id="ARBA00023204"/>
    </source>
</evidence>
<dbReference type="InterPro" id="IPR057595">
    <property type="entry name" value="TopB1_SLF1_BRCT"/>
</dbReference>
<dbReference type="EnsemblMetazoa" id="XM_030991757">
    <property type="protein sequence ID" value="XP_030847617"/>
    <property type="gene ID" value="LOC100890260"/>
</dbReference>
<dbReference type="PROSITE" id="PS50172">
    <property type="entry name" value="BRCT"/>
    <property type="match status" value="1"/>
</dbReference>
<dbReference type="FunFam" id="3.40.50.10190:FF:000018">
    <property type="entry name" value="DNA topoisomerase 2-binding protein 1"/>
    <property type="match status" value="1"/>
</dbReference>
<dbReference type="CDD" id="cd17738">
    <property type="entry name" value="BRCT_TopBP1_rpt7"/>
    <property type="match status" value="1"/>
</dbReference>
<feature type="region of interest" description="Disordered" evidence="10">
    <location>
        <begin position="268"/>
        <end position="315"/>
    </location>
</feature>
<reference evidence="12" key="2">
    <citation type="submission" date="2021-01" db="UniProtKB">
        <authorList>
            <consortium name="EnsemblMetazoa"/>
        </authorList>
    </citation>
    <scope>IDENTIFICATION</scope>
</reference>
<keyword evidence="9" id="KW-0040">ANK repeat</keyword>
<dbReference type="SUPFAM" id="SSF52113">
    <property type="entry name" value="BRCT domain"/>
    <property type="match status" value="1"/>
</dbReference>
<feature type="repeat" description="ANK" evidence="9">
    <location>
        <begin position="928"/>
        <end position="961"/>
    </location>
</feature>
<feature type="region of interest" description="Disordered" evidence="10">
    <location>
        <begin position="702"/>
        <end position="749"/>
    </location>
</feature>
<dbReference type="GO" id="GO:2000781">
    <property type="term" value="P:positive regulation of double-strand break repair"/>
    <property type="evidence" value="ECO:0007669"/>
    <property type="project" value="InterPro"/>
</dbReference>
<feature type="repeat" description="ANK" evidence="9">
    <location>
        <begin position="831"/>
        <end position="855"/>
    </location>
</feature>
<name>A0A7M7P9W7_STRPU</name>
<dbReference type="SUPFAM" id="SSF48403">
    <property type="entry name" value="Ankyrin repeat"/>
    <property type="match status" value="2"/>
</dbReference>
<dbReference type="RefSeq" id="XP_030847616.1">
    <property type="nucleotide sequence ID" value="XM_030991756.1"/>
</dbReference>
<dbReference type="Pfam" id="PF16770">
    <property type="entry name" value="RTT107_BRCT_5"/>
    <property type="match status" value="1"/>
</dbReference>
<dbReference type="GO" id="GO:1990166">
    <property type="term" value="P:protein localization to site of double-strand break"/>
    <property type="evidence" value="ECO:0000318"/>
    <property type="project" value="GO_Central"/>
</dbReference>
<dbReference type="PANTHER" id="PTHR46677">
    <property type="entry name" value="SMC5-SMC6 COMPLEX LOCALIZATION FACTOR PROTEIN 1"/>
    <property type="match status" value="1"/>
</dbReference>
<dbReference type="EnsemblMetazoa" id="XM_030991756">
    <property type="protein sequence ID" value="XP_030847616"/>
    <property type="gene ID" value="LOC100890260"/>
</dbReference>
<keyword evidence="7" id="KW-0206">Cytoskeleton</keyword>
<dbReference type="Pfam" id="PF00023">
    <property type="entry name" value="Ank"/>
    <property type="match status" value="2"/>
</dbReference>
<keyword evidence="13" id="KW-1185">Reference proteome</keyword>
<protein>
    <recommendedName>
        <fullName evidence="11">BRCT domain-containing protein</fullName>
    </recommendedName>
</protein>
<proteinExistence type="predicted"/>
<evidence type="ECO:0000256" key="1">
    <source>
        <dbReference type="ARBA" id="ARBA00004123"/>
    </source>
</evidence>
<feature type="domain" description="BRCT" evidence="11">
    <location>
        <begin position="35"/>
        <end position="117"/>
    </location>
</feature>
<dbReference type="FunCoup" id="A0A7M7P9W7">
    <property type="interactions" value="283"/>
</dbReference>
<evidence type="ECO:0000256" key="3">
    <source>
        <dbReference type="ARBA" id="ARBA00022490"/>
    </source>
</evidence>
<dbReference type="PROSITE" id="PS50088">
    <property type="entry name" value="ANK_REPEAT"/>
    <property type="match status" value="8"/>
</dbReference>
<dbReference type="Gene3D" id="1.25.40.20">
    <property type="entry name" value="Ankyrin repeat-containing domain"/>
    <property type="match status" value="3"/>
</dbReference>
<dbReference type="PANTHER" id="PTHR46677:SF1">
    <property type="entry name" value="SMC5-SMC6 COMPLEX LOCALIZATION FACTOR PROTEIN 1"/>
    <property type="match status" value="1"/>
</dbReference>
<dbReference type="GeneID" id="100890260"/>
<dbReference type="Proteomes" id="UP000007110">
    <property type="component" value="Unassembled WGS sequence"/>
</dbReference>
<evidence type="ECO:0000256" key="4">
    <source>
        <dbReference type="ARBA" id="ARBA00022737"/>
    </source>
</evidence>
<reference evidence="13" key="1">
    <citation type="submission" date="2015-02" db="EMBL/GenBank/DDBJ databases">
        <title>Genome sequencing for Strongylocentrotus purpuratus.</title>
        <authorList>
            <person name="Murali S."/>
            <person name="Liu Y."/>
            <person name="Vee V."/>
            <person name="English A."/>
            <person name="Wang M."/>
            <person name="Skinner E."/>
            <person name="Han Y."/>
            <person name="Muzny D.M."/>
            <person name="Worley K.C."/>
            <person name="Gibbs R.A."/>
        </authorList>
    </citation>
    <scope>NUCLEOTIDE SEQUENCE</scope>
</reference>
<dbReference type="KEGG" id="spu:100890260"/>
<dbReference type="InterPro" id="IPR036770">
    <property type="entry name" value="Ankyrin_rpt-contain_sf"/>
</dbReference>
<evidence type="ECO:0000256" key="7">
    <source>
        <dbReference type="ARBA" id="ARBA00023212"/>
    </source>
</evidence>
<feature type="region of interest" description="Disordered" evidence="10">
    <location>
        <begin position="1"/>
        <end position="25"/>
    </location>
</feature>
<dbReference type="InterPro" id="IPR001357">
    <property type="entry name" value="BRCT_dom"/>
</dbReference>
<dbReference type="FunFam" id="3.40.50.10190:FF:000167">
    <property type="entry name" value="Predicted protein"/>
    <property type="match status" value="1"/>
</dbReference>
<keyword evidence="3" id="KW-0963">Cytoplasm</keyword>
<evidence type="ECO:0000256" key="8">
    <source>
        <dbReference type="ARBA" id="ARBA00023242"/>
    </source>
</evidence>
<feature type="repeat" description="ANK" evidence="9">
    <location>
        <begin position="747"/>
        <end position="780"/>
    </location>
</feature>
<keyword evidence="8" id="KW-0539">Nucleus</keyword>
<keyword evidence="5" id="KW-0227">DNA damage</keyword>
<feature type="compositionally biased region" description="Polar residues" evidence="10">
    <location>
        <begin position="709"/>
        <end position="739"/>
    </location>
</feature>
<feature type="repeat" description="ANK" evidence="9">
    <location>
        <begin position="1109"/>
        <end position="1142"/>
    </location>
</feature>
<evidence type="ECO:0000256" key="2">
    <source>
        <dbReference type="ARBA" id="ARBA00004300"/>
    </source>
</evidence>
<dbReference type="GO" id="GO:0035861">
    <property type="term" value="C:site of double-strand break"/>
    <property type="evidence" value="ECO:0000318"/>
    <property type="project" value="GO_Central"/>
</dbReference>
<dbReference type="GO" id="GO:0005634">
    <property type="term" value="C:nucleus"/>
    <property type="evidence" value="ECO:0000318"/>
    <property type="project" value="GO_Central"/>
</dbReference>
<sequence length="1442" mass="159587">MESKESSRSKFTRLSRQREGDQRSISASSGALCDFLLSGFREEHEKKELMKKIRALGGRAKTEKTYVVGCTHVISYKPIRSEKFLCGVASGKWILKPEFVTDSFSRGKWQAESKYEWSEGDASENVLPGLLRAPRRWRKKVTASGHGAFHSWNILLHVTNRNNRDAVYRRVLEAGGGQCVKGTFPIKEPARLVPSVTHVIVDKCHEKDVQCLEERGIPCLLPEFIAEYLFQENPNMTQYHVTSALMTPTQTLRQTNVVVSTVSAKKDHDTFLKPNPRARSQGKKINTSGREGDTPGSTMSMAEESTSSDPGRGVKRKLHFSPNQLREALQILKKRKLSSQHLPLVPYTMLIPRPKKTFQCASHVCPSIPFSANICNSIEANIEESHWLDALSCIGSSISTLQYPPPHMLYSIMQHILLCPSLMICRSAVHILKQVLCLHSPACYVSLRGLYLDSMIQPQGVFKMPYQYEHWNFVDAVIRRALYGQNVIQDVKEHEDEEAVKVAMETGEMLLHFLVSLFEEDFMASARRTSEGTEKEKGPSRCILAQILWPSVMEQTSRKVPNNVQRLMTKFIQAVKMAAKCDDWVPVTTLLSTLMLIAAEIHVAFGELPGNKNSEKGRKEFAEALASRAKKEDILATRSGQEMFLSMLKPSWLCMGVAECLLHNYDDQLLDGDRTFWVGQPLTMRKIVSYYFYLVPPTAGPVQKEDTGMSKSSPLQTISNQQLTSKNGVLSPKSSPRKTNVNRKNPKGETPLHVACIKNNIARVRELLSEPDIDVNARDHAGWTPLHEACNHGHTGCVEELLKFASGKGKITSTESRSMQTLDLLAAPSECGTTPLHDAVTNNRIEAVKLLVEAGGRSLLTVKNKAGSTPGDLAKTDAIKEAILGQRSEVSRLLVVDQENENNSRSSISHPSPKSSPRKTNVNRKNHKGETPLHYACIKNNITRVRELLNEPDIDVNARDNAGWTPLHEACNHGHTACVEELLKFASGKGKITSTESRSMQTLDLLAAPSECGTTPLHDAVTNNHIEVVKLLVEAGGRSLLTVKNKAGSTPGDLAKTDAIKEAILGQRSEVSRLLVVDQENENISHRSIPHPSPKSSPRKTNVNRKNPKGETPLHVACIKNNIAKVRELLNEPDIDINARDNADWTPLHEACNHGHTACVKELLKFVPGKRKITGTENGRQTLDLLAAPSDCGTTPLHDAVNNNQIEAVKLLVEAGGRSLLTVKNKAGYTPVDLAQTEVMKEAILGQRSEVSKVPAIDEKNENKENSPQPHPSKYRQLLGPPFASTLGYVTEEECEAFASIVMAMLQSYVRSHDLHRVKAEVDIIKGQKRLVNNLQANGVNASVSETTPFVSVVGSPTFTKASLPLSPSLRGPVYSENCSSLGPLLEDMEVFMELSRHTEGFKAHLRQIAPSQETPSSSKATVTLRVTRSMRLITHLCAVVS</sequence>
<feature type="repeat" description="ANK" evidence="9">
    <location>
        <begin position="962"/>
        <end position="984"/>
    </location>
</feature>
<comment type="subcellular location">
    <subcellularLocation>
        <location evidence="2">Cytoplasm</location>
        <location evidence="2">Cytoskeleton</location>
        <location evidence="2">Microtubule organizing center</location>
        <location evidence="2">Centrosome</location>
    </subcellularLocation>
    <subcellularLocation>
        <location evidence="1">Nucleus</location>
    </subcellularLocation>
</comment>
<feature type="repeat" description="ANK" evidence="9">
    <location>
        <begin position="1192"/>
        <end position="1216"/>
    </location>
</feature>
<dbReference type="OrthoDB" id="273147at2759"/>
<feature type="repeat" description="ANK" evidence="9">
    <location>
        <begin position="781"/>
        <end position="803"/>
    </location>
</feature>
<keyword evidence="6" id="KW-0234">DNA repair</keyword>
<feature type="region of interest" description="Disordered" evidence="10">
    <location>
        <begin position="1082"/>
        <end position="1112"/>
    </location>
</feature>